<dbReference type="EMBL" id="BMKQ01000002">
    <property type="protein sequence ID" value="GGF57351.1"/>
    <property type="molecule type" value="Genomic_DNA"/>
</dbReference>
<feature type="transmembrane region" description="Helical" evidence="9">
    <location>
        <begin position="261"/>
        <end position="284"/>
    </location>
</feature>
<feature type="transmembrane region" description="Helical" evidence="9">
    <location>
        <begin position="680"/>
        <end position="697"/>
    </location>
</feature>
<protein>
    <submittedName>
        <fullName evidence="10">Iron-hydroxamate transporter permease subunit</fullName>
    </submittedName>
</protein>
<feature type="transmembrane region" description="Helical" evidence="9">
    <location>
        <begin position="119"/>
        <end position="137"/>
    </location>
</feature>
<evidence type="ECO:0000256" key="6">
    <source>
        <dbReference type="ARBA" id="ARBA00022989"/>
    </source>
</evidence>
<feature type="transmembrane region" description="Helical" evidence="9">
    <location>
        <begin position="380"/>
        <end position="401"/>
    </location>
</feature>
<feature type="region of interest" description="Disordered" evidence="8">
    <location>
        <begin position="1"/>
        <end position="26"/>
    </location>
</feature>
<feature type="transmembrane region" description="Helical" evidence="9">
    <location>
        <begin position="608"/>
        <end position="630"/>
    </location>
</feature>
<feature type="transmembrane region" description="Helical" evidence="9">
    <location>
        <begin position="172"/>
        <end position="192"/>
    </location>
</feature>
<keyword evidence="6 9" id="KW-1133">Transmembrane helix</keyword>
<evidence type="ECO:0000256" key="3">
    <source>
        <dbReference type="ARBA" id="ARBA00022448"/>
    </source>
</evidence>
<reference evidence="10" key="2">
    <citation type="submission" date="2020-09" db="EMBL/GenBank/DDBJ databases">
        <authorList>
            <person name="Sun Q."/>
            <person name="Zhou Y."/>
        </authorList>
    </citation>
    <scope>NUCLEOTIDE SEQUENCE</scope>
    <source>
        <strain evidence="10">CGMCC 1.16067</strain>
    </source>
</reference>
<dbReference type="Pfam" id="PF01032">
    <property type="entry name" value="FecCD"/>
    <property type="match status" value="2"/>
</dbReference>
<feature type="transmembrane region" description="Helical" evidence="9">
    <location>
        <begin position="341"/>
        <end position="360"/>
    </location>
</feature>
<comment type="similarity">
    <text evidence="2">Belongs to the binding-protein-dependent transport system permease family. FecCD subfamily.</text>
</comment>
<keyword evidence="4" id="KW-1003">Cell membrane</keyword>
<dbReference type="PANTHER" id="PTHR30472:SF37">
    <property type="entry name" value="FE(3+) DICITRATE TRANSPORT SYSTEM PERMEASE PROTEIN FECD-RELATED"/>
    <property type="match status" value="1"/>
</dbReference>
<gene>
    <name evidence="10" type="ORF">GCM10011519_34140</name>
</gene>
<dbReference type="Proteomes" id="UP000649179">
    <property type="component" value="Unassembled WGS sequence"/>
</dbReference>
<evidence type="ECO:0000313" key="11">
    <source>
        <dbReference type="Proteomes" id="UP000649179"/>
    </source>
</evidence>
<accession>A0A917BU04</accession>
<dbReference type="GO" id="GO:0005886">
    <property type="term" value="C:plasma membrane"/>
    <property type="evidence" value="ECO:0007669"/>
    <property type="project" value="UniProtKB-SubCell"/>
</dbReference>
<feature type="transmembrane region" description="Helical" evidence="9">
    <location>
        <begin position="650"/>
        <end position="668"/>
    </location>
</feature>
<evidence type="ECO:0000256" key="8">
    <source>
        <dbReference type="SAM" id="MobiDB-lite"/>
    </source>
</evidence>
<feature type="transmembrane region" description="Helical" evidence="9">
    <location>
        <begin position="305"/>
        <end position="329"/>
    </location>
</feature>
<evidence type="ECO:0000256" key="1">
    <source>
        <dbReference type="ARBA" id="ARBA00004651"/>
    </source>
</evidence>
<feature type="transmembrane region" description="Helical" evidence="9">
    <location>
        <begin position="144"/>
        <end position="166"/>
    </location>
</feature>
<reference evidence="10" key="1">
    <citation type="journal article" date="2014" name="Int. J. Syst. Evol. Microbiol.">
        <title>Complete genome sequence of Corynebacterium casei LMG S-19264T (=DSM 44701T), isolated from a smear-ripened cheese.</title>
        <authorList>
            <consortium name="US DOE Joint Genome Institute (JGI-PGF)"/>
            <person name="Walter F."/>
            <person name="Albersmeier A."/>
            <person name="Kalinowski J."/>
            <person name="Ruckert C."/>
        </authorList>
    </citation>
    <scope>NUCLEOTIDE SEQUENCE</scope>
    <source>
        <strain evidence="10">CGMCC 1.16067</strain>
    </source>
</reference>
<keyword evidence="3" id="KW-0813">Transport</keyword>
<evidence type="ECO:0000313" key="10">
    <source>
        <dbReference type="EMBL" id="GGF57351.1"/>
    </source>
</evidence>
<evidence type="ECO:0000256" key="4">
    <source>
        <dbReference type="ARBA" id="ARBA00022475"/>
    </source>
</evidence>
<comment type="subcellular location">
    <subcellularLocation>
        <location evidence="1">Cell membrane</location>
        <topology evidence="1">Multi-pass membrane protein</topology>
    </subcellularLocation>
</comment>
<feature type="transmembrane region" description="Helical" evidence="9">
    <location>
        <begin position="434"/>
        <end position="451"/>
    </location>
</feature>
<keyword evidence="11" id="KW-1185">Reference proteome</keyword>
<feature type="transmembrane region" description="Helical" evidence="9">
    <location>
        <begin position="519"/>
        <end position="541"/>
    </location>
</feature>
<feature type="transmembrane region" description="Helical" evidence="9">
    <location>
        <begin position="561"/>
        <end position="583"/>
    </location>
</feature>
<organism evidence="10 11">
    <name type="scientific">Marmoricola endophyticus</name>
    <dbReference type="NCBI Taxonomy" id="2040280"/>
    <lineage>
        <taxon>Bacteria</taxon>
        <taxon>Bacillati</taxon>
        <taxon>Actinomycetota</taxon>
        <taxon>Actinomycetes</taxon>
        <taxon>Propionibacteriales</taxon>
        <taxon>Nocardioidaceae</taxon>
        <taxon>Marmoricola</taxon>
    </lineage>
</organism>
<keyword evidence="5 9" id="KW-0812">Transmembrane</keyword>
<evidence type="ECO:0000256" key="5">
    <source>
        <dbReference type="ARBA" id="ARBA00022692"/>
    </source>
</evidence>
<evidence type="ECO:0000256" key="9">
    <source>
        <dbReference type="SAM" id="Phobius"/>
    </source>
</evidence>
<proteinExistence type="inferred from homology"/>
<dbReference type="PANTHER" id="PTHR30472">
    <property type="entry name" value="FERRIC ENTEROBACTIN TRANSPORT SYSTEM PERMEASE PROTEIN"/>
    <property type="match status" value="1"/>
</dbReference>
<comment type="caution">
    <text evidence="10">The sequence shown here is derived from an EMBL/GenBank/DDBJ whole genome shotgun (WGS) entry which is preliminary data.</text>
</comment>
<feature type="transmembrane region" description="Helical" evidence="9">
    <location>
        <begin position="28"/>
        <end position="49"/>
    </location>
</feature>
<dbReference type="SUPFAM" id="SSF81345">
    <property type="entry name" value="ABC transporter involved in vitamin B12 uptake, BtuC"/>
    <property type="match status" value="2"/>
</dbReference>
<feature type="transmembrane region" description="Helical" evidence="9">
    <location>
        <begin position="488"/>
        <end position="510"/>
    </location>
</feature>
<dbReference type="CDD" id="cd06550">
    <property type="entry name" value="TM_ABC_iron-siderophores_like"/>
    <property type="match status" value="1"/>
</dbReference>
<dbReference type="RefSeq" id="WP_229661014.1">
    <property type="nucleotide sequence ID" value="NZ_BMKQ01000002.1"/>
</dbReference>
<dbReference type="InterPro" id="IPR037294">
    <property type="entry name" value="ABC_BtuC-like"/>
</dbReference>
<evidence type="ECO:0000256" key="7">
    <source>
        <dbReference type="ARBA" id="ARBA00023136"/>
    </source>
</evidence>
<sequence>MTPATAVAEEPPRTADAAPPPAAGGPRAGLGVGTTVLALLAWIALVATVHVSQGTAAVHSGDLWSWLLGRADPQASAVIEASRLPRLAAGLVVGAALGTAGTVMQSFSRNLLASPDTLAVNQGAYLALTVAAVLGLAGTVAGQLATALVGGLLGAVLVLALAGAAYGTVRLILAGITVGLVCTSATTALIITHPYESRGLFAWSAGSLGQSTTSGLVGLTPVVVVAVLGVLVLGRRLDLLRLGDDEAASLGVPVRRTQRQLLVLSVGLAAVAVTLAGPIGYVGLVAPTLVRLLSRVVPGLHRHRLLVPVAALAGVALLLTADVAVRAVVGAQAAVQVPTGVATSLLGGGFLVVLAVRLRAQGFGSATSDLDVRGTGARRFLAVVAVAAVVLVLCVVLAALLGDRVLLPGDLGVWASGNAGPIVSGVMDTRLPRVLAALLAGAALAAAGTLVQGVTRNPLADTGVIGITGGGAVLGVLVVTFAPDAGFWTLAGAAVLGAVLAGAVVFGFAARTGFATDRLLLIGLGLGIATDAVTTTVIVATDPFGQAKALTWLSGSTYGRVYGHLVPLLLGCLVLVPLASLWARRLDLLSVDEDTPVLLGIDVPRVRFGLLAVAVLLTGLSVAAIGPIAFVGLVAPHAARSLVGRRHTRVVPVAALLGATVVVLSDLVGRSVLAPVQLPASLLTAAIGAPYFLWLMYRTGIR</sequence>
<feature type="transmembrane region" description="Helical" evidence="9">
    <location>
        <begin position="213"/>
        <end position="234"/>
    </location>
</feature>
<dbReference type="Gene3D" id="1.10.3470.10">
    <property type="entry name" value="ABC transporter involved in vitamin B12 uptake, BtuC"/>
    <property type="match status" value="2"/>
</dbReference>
<evidence type="ECO:0000256" key="2">
    <source>
        <dbReference type="ARBA" id="ARBA00007935"/>
    </source>
</evidence>
<keyword evidence="7 9" id="KW-0472">Membrane</keyword>
<dbReference type="GO" id="GO:0033214">
    <property type="term" value="P:siderophore-iron import into cell"/>
    <property type="evidence" value="ECO:0007669"/>
    <property type="project" value="TreeGrafter"/>
</dbReference>
<dbReference type="GO" id="GO:0022857">
    <property type="term" value="F:transmembrane transporter activity"/>
    <property type="evidence" value="ECO:0007669"/>
    <property type="project" value="InterPro"/>
</dbReference>
<dbReference type="InterPro" id="IPR000522">
    <property type="entry name" value="ABC_transptr_permease_BtuC"/>
</dbReference>
<feature type="transmembrane region" description="Helical" evidence="9">
    <location>
        <begin position="463"/>
        <end position="482"/>
    </location>
</feature>
<name>A0A917BU04_9ACTN</name>
<dbReference type="AlphaFoldDB" id="A0A917BU04"/>